<evidence type="ECO:0000313" key="15">
    <source>
        <dbReference type="Proteomes" id="UP000317835"/>
    </source>
</evidence>
<feature type="region of interest" description="Disordered" evidence="13">
    <location>
        <begin position="130"/>
        <end position="168"/>
    </location>
</feature>
<dbReference type="InterPro" id="IPR036563">
    <property type="entry name" value="MoaE_sf"/>
</dbReference>
<dbReference type="Proteomes" id="UP000317835">
    <property type="component" value="Chromosome"/>
</dbReference>
<dbReference type="GO" id="GO:0030366">
    <property type="term" value="F:molybdopterin synthase activity"/>
    <property type="evidence" value="ECO:0007669"/>
    <property type="project" value="UniProtKB-EC"/>
</dbReference>
<evidence type="ECO:0000256" key="11">
    <source>
        <dbReference type="ARBA" id="ARBA00032474"/>
    </source>
</evidence>
<comment type="subunit">
    <text evidence="7">Heterotetramer of 2 MoaD subunits and 2 MoaE subunits. Also stable as homodimer. The enzyme changes between these two forms during catalysis.</text>
</comment>
<dbReference type="GO" id="GO:0006777">
    <property type="term" value="P:Mo-molybdopterin cofactor biosynthetic process"/>
    <property type="evidence" value="ECO:0007669"/>
    <property type="project" value="UniProtKB-KW"/>
</dbReference>
<evidence type="ECO:0000256" key="7">
    <source>
        <dbReference type="ARBA" id="ARBA00026066"/>
    </source>
</evidence>
<evidence type="ECO:0000256" key="6">
    <source>
        <dbReference type="ARBA" id="ARBA00023150"/>
    </source>
</evidence>
<comment type="similarity">
    <text evidence="2">Belongs to the MoaE family.</text>
</comment>
<evidence type="ECO:0000256" key="8">
    <source>
        <dbReference type="ARBA" id="ARBA00029745"/>
    </source>
</evidence>
<feature type="compositionally biased region" description="Low complexity" evidence="13">
    <location>
        <begin position="151"/>
        <end position="161"/>
    </location>
</feature>
<gene>
    <name evidence="14" type="primary">moaE</name>
    <name evidence="14" type="ORF">ElP_60750</name>
</gene>
<evidence type="ECO:0000256" key="5">
    <source>
        <dbReference type="ARBA" id="ARBA00022679"/>
    </source>
</evidence>
<evidence type="ECO:0000256" key="4">
    <source>
        <dbReference type="ARBA" id="ARBA00013858"/>
    </source>
</evidence>
<dbReference type="CDD" id="cd00756">
    <property type="entry name" value="MoaE"/>
    <property type="match status" value="1"/>
</dbReference>
<keyword evidence="15" id="KW-1185">Reference proteome</keyword>
<organism evidence="14 15">
    <name type="scientific">Tautonia plasticadhaerens</name>
    <dbReference type="NCBI Taxonomy" id="2527974"/>
    <lineage>
        <taxon>Bacteria</taxon>
        <taxon>Pseudomonadati</taxon>
        <taxon>Planctomycetota</taxon>
        <taxon>Planctomycetia</taxon>
        <taxon>Isosphaerales</taxon>
        <taxon>Isosphaeraceae</taxon>
        <taxon>Tautonia</taxon>
    </lineage>
</organism>
<comment type="pathway">
    <text evidence="1">Cofactor biosynthesis; molybdopterin biosynthesis.</text>
</comment>
<dbReference type="SUPFAM" id="SSF54690">
    <property type="entry name" value="Molybdopterin synthase subunit MoaE"/>
    <property type="match status" value="1"/>
</dbReference>
<protein>
    <recommendedName>
        <fullName evidence="4">Molybdopterin synthase catalytic subunit</fullName>
        <ecNumber evidence="3">2.8.1.12</ecNumber>
    </recommendedName>
    <alternativeName>
        <fullName evidence="10">MPT synthase subunit 2</fullName>
    </alternativeName>
    <alternativeName>
        <fullName evidence="8">Molybdenum cofactor biosynthesis protein E</fullName>
    </alternativeName>
    <alternativeName>
        <fullName evidence="9">Molybdopterin-converting factor large subunit</fullName>
    </alternativeName>
    <alternativeName>
        <fullName evidence="11">Molybdopterin-converting factor subunit 2</fullName>
    </alternativeName>
</protein>
<dbReference type="EMBL" id="CP036426">
    <property type="protein sequence ID" value="QDV38126.1"/>
    <property type="molecule type" value="Genomic_DNA"/>
</dbReference>
<keyword evidence="6" id="KW-0501">Molybdenum cofactor biosynthesis</keyword>
<evidence type="ECO:0000256" key="12">
    <source>
        <dbReference type="ARBA" id="ARBA00049878"/>
    </source>
</evidence>
<dbReference type="InterPro" id="IPR003448">
    <property type="entry name" value="Mopterin_biosynth_MoaE"/>
</dbReference>
<comment type="catalytic activity">
    <reaction evidence="12">
        <text>2 [molybdopterin-synthase sulfur-carrier protein]-C-terminal-Gly-aminoethanethioate + cyclic pyranopterin phosphate + H2O = molybdopterin + 2 [molybdopterin-synthase sulfur-carrier protein]-C-terminal Gly-Gly + 2 H(+)</text>
        <dbReference type="Rhea" id="RHEA:26333"/>
        <dbReference type="Rhea" id="RHEA-COMP:12202"/>
        <dbReference type="Rhea" id="RHEA-COMP:19907"/>
        <dbReference type="ChEBI" id="CHEBI:15377"/>
        <dbReference type="ChEBI" id="CHEBI:15378"/>
        <dbReference type="ChEBI" id="CHEBI:58698"/>
        <dbReference type="ChEBI" id="CHEBI:59648"/>
        <dbReference type="ChEBI" id="CHEBI:90778"/>
        <dbReference type="ChEBI" id="CHEBI:232372"/>
        <dbReference type="EC" id="2.8.1.12"/>
    </reaction>
</comment>
<evidence type="ECO:0000313" key="14">
    <source>
        <dbReference type="EMBL" id="QDV38126.1"/>
    </source>
</evidence>
<evidence type="ECO:0000256" key="9">
    <source>
        <dbReference type="ARBA" id="ARBA00030407"/>
    </source>
</evidence>
<dbReference type="EC" id="2.8.1.12" evidence="3"/>
<evidence type="ECO:0000256" key="10">
    <source>
        <dbReference type="ARBA" id="ARBA00030781"/>
    </source>
</evidence>
<accession>A0A518HBQ8</accession>
<dbReference type="Gene3D" id="3.90.1170.40">
    <property type="entry name" value="Molybdopterin biosynthesis MoaE subunit"/>
    <property type="match status" value="1"/>
</dbReference>
<dbReference type="OrthoDB" id="9803224at2"/>
<evidence type="ECO:0000256" key="2">
    <source>
        <dbReference type="ARBA" id="ARBA00005426"/>
    </source>
</evidence>
<reference evidence="14 15" key="1">
    <citation type="submission" date="2019-02" db="EMBL/GenBank/DDBJ databases">
        <title>Deep-cultivation of Planctomycetes and their phenomic and genomic characterization uncovers novel biology.</title>
        <authorList>
            <person name="Wiegand S."/>
            <person name="Jogler M."/>
            <person name="Boedeker C."/>
            <person name="Pinto D."/>
            <person name="Vollmers J."/>
            <person name="Rivas-Marin E."/>
            <person name="Kohn T."/>
            <person name="Peeters S.H."/>
            <person name="Heuer A."/>
            <person name="Rast P."/>
            <person name="Oberbeckmann S."/>
            <person name="Bunk B."/>
            <person name="Jeske O."/>
            <person name="Meyerdierks A."/>
            <person name="Storesund J.E."/>
            <person name="Kallscheuer N."/>
            <person name="Luecker S."/>
            <person name="Lage O.M."/>
            <person name="Pohl T."/>
            <person name="Merkel B.J."/>
            <person name="Hornburger P."/>
            <person name="Mueller R.-W."/>
            <person name="Bruemmer F."/>
            <person name="Labrenz M."/>
            <person name="Spormann A.M."/>
            <person name="Op den Camp H."/>
            <person name="Overmann J."/>
            <person name="Amann R."/>
            <person name="Jetten M.S.M."/>
            <person name="Mascher T."/>
            <person name="Medema M.H."/>
            <person name="Devos D.P."/>
            <person name="Kaster A.-K."/>
            <person name="Ovreas L."/>
            <person name="Rohde M."/>
            <person name="Galperin M.Y."/>
            <person name="Jogler C."/>
        </authorList>
    </citation>
    <scope>NUCLEOTIDE SEQUENCE [LARGE SCALE GENOMIC DNA]</scope>
    <source>
        <strain evidence="14 15">ElP</strain>
    </source>
</reference>
<dbReference type="AlphaFoldDB" id="A0A518HBQ8"/>
<name>A0A518HBQ8_9BACT</name>
<keyword evidence="5 14" id="KW-0808">Transferase</keyword>
<dbReference type="RefSeq" id="WP_145276383.1">
    <property type="nucleotide sequence ID" value="NZ_CP036426.1"/>
</dbReference>
<dbReference type="FunFam" id="3.90.1170.40:FF:000003">
    <property type="entry name" value="Molybdopterin converting factor subunit 2"/>
    <property type="match status" value="1"/>
</dbReference>
<evidence type="ECO:0000256" key="1">
    <source>
        <dbReference type="ARBA" id="ARBA00005046"/>
    </source>
</evidence>
<sequence>MIAITDQPIDHARLTDRVRSTRAGAVCTFLGTTREVTGDRRTDHLDYEAYAGMAEKTLGDLEAEARERWALVDVAIEHRVGRVELGEISVVVAVSAPHRKQAFEACQWLMDTIKEVVPIWKKETWADGSEEWVHPGLDPTPDPPRVDRPTARPAGGVASGRRSGRLEG</sequence>
<dbReference type="KEGG" id="tpla:ElP_60750"/>
<dbReference type="Pfam" id="PF02391">
    <property type="entry name" value="MoaE"/>
    <property type="match status" value="1"/>
</dbReference>
<proteinExistence type="inferred from homology"/>
<dbReference type="PANTHER" id="PTHR23404">
    <property type="entry name" value="MOLYBDOPTERIN SYNTHASE RELATED"/>
    <property type="match status" value="1"/>
</dbReference>
<evidence type="ECO:0000256" key="3">
    <source>
        <dbReference type="ARBA" id="ARBA00011950"/>
    </source>
</evidence>
<evidence type="ECO:0000256" key="13">
    <source>
        <dbReference type="SAM" id="MobiDB-lite"/>
    </source>
</evidence>